<keyword evidence="3" id="KW-0344">Guanine-nucleotide releasing factor</keyword>
<keyword evidence="2" id="KW-0963">Cytoplasm</keyword>
<evidence type="ECO:0000259" key="6">
    <source>
        <dbReference type="PROSITE" id="PS51834"/>
    </source>
</evidence>
<feature type="domain" description="UDENN FLCN/SMCR8-type" evidence="6">
    <location>
        <begin position="1"/>
        <end position="596"/>
    </location>
</feature>
<name>A0A9Q0RB14_ANAIG</name>
<dbReference type="InterPro" id="IPR037521">
    <property type="entry name" value="FLCN/SMCR8_DENN"/>
</dbReference>
<dbReference type="GO" id="GO:0005737">
    <property type="term" value="C:cytoplasm"/>
    <property type="evidence" value="ECO:0007669"/>
    <property type="project" value="UniProtKB-SubCell"/>
</dbReference>
<evidence type="ECO:0000313" key="7">
    <source>
        <dbReference type="EMBL" id="KAJ5072254.1"/>
    </source>
</evidence>
<accession>A0A9Q0RB14</accession>
<dbReference type="EMBL" id="JAPDFW010000081">
    <property type="protein sequence ID" value="KAJ5072254.1"/>
    <property type="molecule type" value="Genomic_DNA"/>
</dbReference>
<dbReference type="PROSITE" id="PS51834">
    <property type="entry name" value="DENN_FLCN_SMCR8"/>
    <property type="match status" value="1"/>
</dbReference>
<comment type="similarity">
    <text evidence="5">Belongs to the SMCR8 family.</text>
</comment>
<evidence type="ECO:0000256" key="1">
    <source>
        <dbReference type="ARBA" id="ARBA00004496"/>
    </source>
</evidence>
<dbReference type="OrthoDB" id="2289278at2759"/>
<evidence type="ECO:0000256" key="2">
    <source>
        <dbReference type="ARBA" id="ARBA00022490"/>
    </source>
</evidence>
<dbReference type="PANTHER" id="PTHR31334">
    <property type="entry name" value="SMITH-MAGENIS SYNDROME REGION GENE 8 PROTEIN"/>
    <property type="match status" value="1"/>
</dbReference>
<dbReference type="GO" id="GO:0006914">
    <property type="term" value="P:autophagy"/>
    <property type="evidence" value="ECO:0007669"/>
    <property type="project" value="UniProtKB-KW"/>
</dbReference>
<comment type="caution">
    <text evidence="7">The sequence shown here is derived from an EMBL/GenBank/DDBJ whole genome shotgun (WGS) entry which is preliminary data.</text>
</comment>
<dbReference type="PANTHER" id="PTHR31334:SF1">
    <property type="entry name" value="GUANINE NUCLEOTIDE EXCHANGE PROTEIN SMCR8"/>
    <property type="match status" value="1"/>
</dbReference>
<dbReference type="GO" id="GO:0032045">
    <property type="term" value="C:guanyl-nucleotide exchange factor complex"/>
    <property type="evidence" value="ECO:0007669"/>
    <property type="project" value="TreeGrafter"/>
</dbReference>
<organism evidence="7 8">
    <name type="scientific">Anaeramoeba ignava</name>
    <name type="common">Anaerobic marine amoeba</name>
    <dbReference type="NCBI Taxonomy" id="1746090"/>
    <lineage>
        <taxon>Eukaryota</taxon>
        <taxon>Metamonada</taxon>
        <taxon>Anaeramoebidae</taxon>
        <taxon>Anaeramoeba</taxon>
    </lineage>
</organism>
<evidence type="ECO:0000256" key="5">
    <source>
        <dbReference type="ARBA" id="ARBA00038137"/>
    </source>
</evidence>
<gene>
    <name evidence="7" type="ORF">M0811_01268</name>
</gene>
<comment type="subcellular location">
    <subcellularLocation>
        <location evidence="1">Cytoplasm</location>
    </subcellularLocation>
</comment>
<proteinExistence type="inferred from homology"/>
<keyword evidence="8" id="KW-1185">Reference proteome</keyword>
<reference evidence="7" key="1">
    <citation type="submission" date="2022-10" db="EMBL/GenBank/DDBJ databases">
        <title>Novel sulphate-reducing endosymbionts in the free-living metamonad Anaeramoeba.</title>
        <authorList>
            <person name="Jerlstrom-Hultqvist J."/>
            <person name="Cepicka I."/>
            <person name="Gallot-Lavallee L."/>
            <person name="Salas-Leiva D."/>
            <person name="Curtis B.A."/>
            <person name="Zahonova K."/>
            <person name="Pipaliya S."/>
            <person name="Dacks J."/>
            <person name="Roger A.J."/>
        </authorList>
    </citation>
    <scope>NUCLEOTIDE SEQUENCE</scope>
    <source>
        <strain evidence="7">BMAN</strain>
    </source>
</reference>
<dbReference type="GO" id="GO:0005085">
    <property type="term" value="F:guanyl-nucleotide exchange factor activity"/>
    <property type="evidence" value="ECO:0007669"/>
    <property type="project" value="UniProtKB-KW"/>
</dbReference>
<sequence length="621" mass="73642">MNNPIKDYILICEFCQVSGPVLKFSYPKIDEIVGTIPVQLLKTNYEVQPSFQIQEDIISIQKVYSSQDQIFYAYAHRFFLFDSQARGFTRSICLAYLTNNYDKIMMNLNQFLFKFSNISNLLKLDNFALFLKRFKTQNLDLDFTLNRANENKEDNSKFIQDWSKETMRIFSIIFENIPKNVIDILLKIYKNQNEKISHLFETENFNSLENKLKLKMVFDILFQDYNPKRHQFVKQDEFLPNIETIFHSHFYQKAINNLIIPLLSNFSLTKISRLFDFDLSSLSKSNYLFFHVGGIPILNFYQFNEFINNNDLIYIRSLDSIENIFLNDSNLNNYLEALLSIEKQKNENENQNEKQNFRSNNLTFNDLFEFKKLKPLIDSLSTTEITNIIRYLDGYLENLLFSLLIGRPVAIIGDAKNKEKIFCIIRFLAIFVPGNQEFQYWIELPLKFVDLESIKLCGMSKKIGISQEIKEFITILDYEENSLVSPFYPPSSSSKKNIITKLMRIKKLSSDKDLLLFFIYQTFYEFIVKIYIHFCFMQIQQFSQVGNFVQKFTKEKFSEIYDSELLLHSDTEFDFKNFGFVEEDLLIIKNFYRIITSQIYTKKIEKNKDKGEMVSNSREHE</sequence>
<dbReference type="AlphaFoldDB" id="A0A9Q0RB14"/>
<dbReference type="Proteomes" id="UP001149090">
    <property type="component" value="Unassembled WGS sequence"/>
</dbReference>
<evidence type="ECO:0000256" key="4">
    <source>
        <dbReference type="ARBA" id="ARBA00023006"/>
    </source>
</evidence>
<evidence type="ECO:0000313" key="8">
    <source>
        <dbReference type="Proteomes" id="UP001149090"/>
    </source>
</evidence>
<protein>
    <recommendedName>
        <fullName evidence="6">UDENN FLCN/SMCR8-type domain-containing protein</fullName>
    </recommendedName>
</protein>
<evidence type="ECO:0000256" key="3">
    <source>
        <dbReference type="ARBA" id="ARBA00022658"/>
    </source>
</evidence>
<keyword evidence="4" id="KW-0072">Autophagy</keyword>